<dbReference type="InterPro" id="IPR014001">
    <property type="entry name" value="Helicase_ATP-bd"/>
</dbReference>
<keyword evidence="5 12" id="KW-0347">Helicase</keyword>
<proteinExistence type="inferred from homology"/>
<dbReference type="SMART" id="SM00490">
    <property type="entry name" value="HELICc"/>
    <property type="match status" value="1"/>
</dbReference>
<dbReference type="Pfam" id="PF00270">
    <property type="entry name" value="DEAD"/>
    <property type="match status" value="1"/>
</dbReference>
<feature type="domain" description="Helicase C-terminal" evidence="11">
    <location>
        <begin position="203"/>
        <end position="345"/>
    </location>
</feature>
<comment type="catalytic activity">
    <reaction evidence="8">
        <text>ATP + H2O = ADP + phosphate + H(+)</text>
        <dbReference type="Rhea" id="RHEA:13065"/>
        <dbReference type="ChEBI" id="CHEBI:15377"/>
        <dbReference type="ChEBI" id="CHEBI:15378"/>
        <dbReference type="ChEBI" id="CHEBI:30616"/>
        <dbReference type="ChEBI" id="CHEBI:43474"/>
        <dbReference type="ChEBI" id="CHEBI:456216"/>
        <dbReference type="EC" id="3.6.4.13"/>
    </reaction>
</comment>
<dbReference type="EMBL" id="MLFT02000003">
    <property type="protein sequence ID" value="PHT53033.1"/>
    <property type="molecule type" value="Genomic_DNA"/>
</dbReference>
<dbReference type="InterPro" id="IPR001650">
    <property type="entry name" value="Helicase_C-like"/>
</dbReference>
<reference evidence="12 13" key="1">
    <citation type="journal article" date="2017" name="Genome Biol.">
        <title>New reference genome sequences of hot pepper reveal the massive evolution of plant disease-resistance genes by retroduplication.</title>
        <authorList>
            <person name="Kim S."/>
            <person name="Park J."/>
            <person name="Yeom S.I."/>
            <person name="Kim Y.M."/>
            <person name="Seo E."/>
            <person name="Kim K.T."/>
            <person name="Kim M.S."/>
            <person name="Lee J.M."/>
            <person name="Cheong K."/>
            <person name="Shin H.S."/>
            <person name="Kim S.B."/>
            <person name="Han K."/>
            <person name="Lee J."/>
            <person name="Park M."/>
            <person name="Lee H.A."/>
            <person name="Lee H.Y."/>
            <person name="Lee Y."/>
            <person name="Oh S."/>
            <person name="Lee J.H."/>
            <person name="Choi E."/>
            <person name="Choi E."/>
            <person name="Lee S.E."/>
            <person name="Jeon J."/>
            <person name="Kim H."/>
            <person name="Choi G."/>
            <person name="Song H."/>
            <person name="Lee J."/>
            <person name="Lee S.C."/>
            <person name="Kwon J.K."/>
            <person name="Lee H.Y."/>
            <person name="Koo N."/>
            <person name="Hong Y."/>
            <person name="Kim R.W."/>
            <person name="Kang W.H."/>
            <person name="Huh J.H."/>
            <person name="Kang B.C."/>
            <person name="Yang T.J."/>
            <person name="Lee Y.H."/>
            <person name="Bennetzen J.L."/>
            <person name="Choi D."/>
        </authorList>
    </citation>
    <scope>NUCLEOTIDE SEQUENCE [LARGE SCALE GENOMIC DNA]</scope>
    <source>
        <strain evidence="13">cv. PBC81</strain>
    </source>
</reference>
<accession>A0A2G2X6E4</accession>
<keyword evidence="4" id="KW-0378">Hydrolase</keyword>
<dbReference type="SUPFAM" id="SSF54928">
    <property type="entry name" value="RNA-binding domain, RBD"/>
    <property type="match status" value="1"/>
</dbReference>
<dbReference type="AlphaFoldDB" id="A0A2G2X6E4"/>
<dbReference type="Gene3D" id="3.30.70.2280">
    <property type="match status" value="1"/>
</dbReference>
<dbReference type="EC" id="3.6.4.13" evidence="2"/>
<dbReference type="GO" id="GO:0003724">
    <property type="term" value="F:RNA helicase activity"/>
    <property type="evidence" value="ECO:0007669"/>
    <property type="project" value="UniProtKB-EC"/>
</dbReference>
<keyword evidence="3" id="KW-0547">Nucleotide-binding</keyword>
<dbReference type="CDD" id="cd18787">
    <property type="entry name" value="SF2_C_DEAD"/>
    <property type="match status" value="1"/>
</dbReference>
<name>A0A2G2X6E4_CAPBA</name>
<feature type="domain" description="Helicase ATP-binding" evidence="10">
    <location>
        <begin position="9"/>
        <end position="174"/>
    </location>
</feature>
<evidence type="ECO:0000256" key="6">
    <source>
        <dbReference type="ARBA" id="ARBA00022840"/>
    </source>
</evidence>
<comment type="similarity">
    <text evidence="1">Belongs to the DEAD box helicase family. DDX21/DDX50 subfamily.</text>
</comment>
<organism evidence="12 13">
    <name type="scientific">Capsicum baccatum</name>
    <name type="common">Peruvian pepper</name>
    <dbReference type="NCBI Taxonomy" id="33114"/>
    <lineage>
        <taxon>Eukaryota</taxon>
        <taxon>Viridiplantae</taxon>
        <taxon>Streptophyta</taxon>
        <taxon>Embryophyta</taxon>
        <taxon>Tracheophyta</taxon>
        <taxon>Spermatophyta</taxon>
        <taxon>Magnoliopsida</taxon>
        <taxon>eudicotyledons</taxon>
        <taxon>Gunneridae</taxon>
        <taxon>Pentapetalae</taxon>
        <taxon>asterids</taxon>
        <taxon>lamiids</taxon>
        <taxon>Solanales</taxon>
        <taxon>Solanaceae</taxon>
        <taxon>Solanoideae</taxon>
        <taxon>Capsiceae</taxon>
        <taxon>Capsicum</taxon>
    </lineage>
</organism>
<evidence type="ECO:0000259" key="11">
    <source>
        <dbReference type="PROSITE" id="PS51194"/>
    </source>
</evidence>
<dbReference type="InterPro" id="IPR044742">
    <property type="entry name" value="DEAD/DEAH_RhlB"/>
</dbReference>
<evidence type="ECO:0000313" key="13">
    <source>
        <dbReference type="Proteomes" id="UP000224567"/>
    </source>
</evidence>
<evidence type="ECO:0000313" key="12">
    <source>
        <dbReference type="EMBL" id="PHT53033.1"/>
    </source>
</evidence>
<dbReference type="InterPro" id="IPR027417">
    <property type="entry name" value="P-loop_NTPase"/>
</dbReference>
<dbReference type="Pfam" id="PF08152">
    <property type="entry name" value="GUCT"/>
    <property type="match status" value="1"/>
</dbReference>
<dbReference type="Pfam" id="PF26142">
    <property type="entry name" value="DD_DDX21-DDX50"/>
    <property type="match status" value="1"/>
</dbReference>
<dbReference type="GO" id="GO:0016787">
    <property type="term" value="F:hydrolase activity"/>
    <property type="evidence" value="ECO:0007669"/>
    <property type="project" value="UniProtKB-KW"/>
</dbReference>
<dbReference type="InterPro" id="IPR011545">
    <property type="entry name" value="DEAD/DEAH_box_helicase_dom"/>
</dbReference>
<comment type="caution">
    <text evidence="12">The sequence shown here is derived from an EMBL/GenBank/DDBJ whole genome shotgun (WGS) entry which is preliminary data.</text>
</comment>
<keyword evidence="6" id="KW-0067">ATP-binding</keyword>
<dbReference type="PANTHER" id="PTHR47963">
    <property type="entry name" value="DEAD-BOX ATP-DEPENDENT RNA HELICASE 47, MITOCHONDRIAL"/>
    <property type="match status" value="1"/>
</dbReference>
<dbReference type="GO" id="GO:0003723">
    <property type="term" value="F:RNA binding"/>
    <property type="evidence" value="ECO:0007669"/>
    <property type="project" value="UniProtKB-KW"/>
</dbReference>
<keyword evidence="13" id="KW-1185">Reference proteome</keyword>
<feature type="compositionally biased region" description="Gly residues" evidence="9">
    <location>
        <begin position="513"/>
        <end position="534"/>
    </location>
</feature>
<dbReference type="InterPro" id="IPR012562">
    <property type="entry name" value="GUCT"/>
</dbReference>
<dbReference type="SUPFAM" id="SSF52540">
    <property type="entry name" value="P-loop containing nucleoside triphosphate hydrolases"/>
    <property type="match status" value="1"/>
</dbReference>
<reference evidence="13" key="2">
    <citation type="journal article" date="2017" name="J. Anim. Genet.">
        <title>Multiple reference genome sequences of hot pepper reveal the massive evolution of plant disease resistance genes by retroduplication.</title>
        <authorList>
            <person name="Kim S."/>
            <person name="Park J."/>
            <person name="Yeom S.-I."/>
            <person name="Kim Y.-M."/>
            <person name="Seo E."/>
            <person name="Kim K.-T."/>
            <person name="Kim M.-S."/>
            <person name="Lee J.M."/>
            <person name="Cheong K."/>
            <person name="Shin H.-S."/>
            <person name="Kim S.-B."/>
            <person name="Han K."/>
            <person name="Lee J."/>
            <person name="Park M."/>
            <person name="Lee H.-A."/>
            <person name="Lee H.-Y."/>
            <person name="Lee Y."/>
            <person name="Oh S."/>
            <person name="Lee J.H."/>
            <person name="Choi E."/>
            <person name="Choi E."/>
            <person name="Lee S.E."/>
            <person name="Jeon J."/>
            <person name="Kim H."/>
            <person name="Choi G."/>
            <person name="Song H."/>
            <person name="Lee J."/>
            <person name="Lee S.-C."/>
            <person name="Kwon J.-K."/>
            <person name="Lee H.-Y."/>
            <person name="Koo N."/>
            <person name="Hong Y."/>
            <person name="Kim R.W."/>
            <person name="Kang W.-H."/>
            <person name="Huh J.H."/>
            <person name="Kang B.-C."/>
            <person name="Yang T.-J."/>
            <person name="Lee Y.-H."/>
            <person name="Bennetzen J.L."/>
            <person name="Choi D."/>
        </authorList>
    </citation>
    <scope>NUCLEOTIDE SEQUENCE [LARGE SCALE GENOMIC DNA]</scope>
    <source>
        <strain evidence="13">cv. PBC81</strain>
    </source>
</reference>
<sequence>MSSLRKQALGKTLAFVLPILESLINGPTKVSRKTGYGRAPSVLLLLPTRELALQVFADFEVYGGAVGITSCCLYGNSPMGQQEVQLKRGVDIVVGTPGRVKDHIERGNIDFRSLQFRVLDEVDEMLKIGFVDDVEFILGKVEDASQVQTLLFSATLPSWVKHISSKFLKPDKKTVDLVGDEKMKASKNVRHIIIPCTGSARSQLIPDILRCYSSGGRTIIFTETRGYASELAGILPGARALHGEIQQSQREITLSGFRSGKFLTLVATNVAARGLDIDNVQLIIQCEPPRDVEAYIHRSGRTGRAGNTGVAVMLYDPKKSNISKIERESGVKFEHLSAPQPADVAKAAGKEAAEAVAEISDSVIPAFKAAAEELLHTSELSPAELLAKALAKAAGYSEIKSRSLLSSMENCVTLLLECGRPIFSPSFAYNVLRGFLPEDKVELIKGLTLTADGKGAVFDVSSDELDTFLAGKNAQGVSMEVVKELPRLQEKDQARGGRFVGSHGGFSDRRGGGRFSGGRGGRGGGRGYGNFGRR</sequence>
<evidence type="ECO:0000256" key="5">
    <source>
        <dbReference type="ARBA" id="ARBA00022806"/>
    </source>
</evidence>
<dbReference type="InterPro" id="IPR059027">
    <property type="entry name" value="DD_DDX21-DDX50"/>
</dbReference>
<protein>
    <recommendedName>
        <fullName evidence="2">RNA helicase</fullName>
        <ecNumber evidence="2">3.6.4.13</ecNumber>
    </recommendedName>
</protein>
<dbReference type="PROSITE" id="PS51192">
    <property type="entry name" value="HELICASE_ATP_BIND_1"/>
    <property type="match status" value="1"/>
</dbReference>
<evidence type="ECO:0000259" key="10">
    <source>
        <dbReference type="PROSITE" id="PS51192"/>
    </source>
</evidence>
<evidence type="ECO:0000256" key="2">
    <source>
        <dbReference type="ARBA" id="ARBA00012552"/>
    </source>
</evidence>
<dbReference type="Proteomes" id="UP000224567">
    <property type="component" value="Unassembled WGS sequence"/>
</dbReference>
<dbReference type="Pfam" id="PF00271">
    <property type="entry name" value="Helicase_C"/>
    <property type="match status" value="1"/>
</dbReference>
<dbReference type="PANTHER" id="PTHR47963:SF8">
    <property type="entry name" value="ATP-DEPENDENT RNA HELICASE DEAD"/>
    <property type="match status" value="1"/>
</dbReference>
<dbReference type="OrthoDB" id="4255at2759"/>
<dbReference type="InterPro" id="IPR035979">
    <property type="entry name" value="RBD_domain_sf"/>
</dbReference>
<dbReference type="PROSITE" id="PS51194">
    <property type="entry name" value="HELICASE_CTER"/>
    <property type="match status" value="1"/>
</dbReference>
<dbReference type="SMART" id="SM00487">
    <property type="entry name" value="DEXDc"/>
    <property type="match status" value="1"/>
</dbReference>
<dbReference type="GO" id="GO:0005524">
    <property type="term" value="F:ATP binding"/>
    <property type="evidence" value="ECO:0007669"/>
    <property type="project" value="UniProtKB-KW"/>
</dbReference>
<evidence type="ECO:0000256" key="1">
    <source>
        <dbReference type="ARBA" id="ARBA00006517"/>
    </source>
</evidence>
<dbReference type="CDD" id="cd12937">
    <property type="entry name" value="GUCT_RH7_like"/>
    <property type="match status" value="1"/>
</dbReference>
<gene>
    <name evidence="12" type="ORF">CQW23_07495</name>
</gene>
<feature type="region of interest" description="Disordered" evidence="9">
    <location>
        <begin position="499"/>
        <end position="534"/>
    </location>
</feature>
<keyword evidence="7" id="KW-0694">RNA-binding</keyword>
<evidence type="ECO:0000256" key="4">
    <source>
        <dbReference type="ARBA" id="ARBA00022801"/>
    </source>
</evidence>
<evidence type="ECO:0000256" key="9">
    <source>
        <dbReference type="SAM" id="MobiDB-lite"/>
    </source>
</evidence>
<evidence type="ECO:0000256" key="7">
    <source>
        <dbReference type="ARBA" id="ARBA00022884"/>
    </source>
</evidence>
<evidence type="ECO:0000256" key="8">
    <source>
        <dbReference type="ARBA" id="ARBA00047984"/>
    </source>
</evidence>
<dbReference type="Gene3D" id="3.40.50.300">
    <property type="entry name" value="P-loop containing nucleotide triphosphate hydrolases"/>
    <property type="match status" value="2"/>
</dbReference>
<dbReference type="STRING" id="33114.A0A2G2X6E4"/>
<evidence type="ECO:0000256" key="3">
    <source>
        <dbReference type="ARBA" id="ARBA00022741"/>
    </source>
</evidence>
<dbReference type="InterPro" id="IPR050547">
    <property type="entry name" value="DEAD_box_RNA_helicases"/>
</dbReference>
<dbReference type="CDD" id="cd00268">
    <property type="entry name" value="DEADc"/>
    <property type="match status" value="1"/>
</dbReference>